<evidence type="ECO:0000256" key="3">
    <source>
        <dbReference type="ARBA" id="ARBA00022553"/>
    </source>
</evidence>
<comment type="catalytic activity">
    <reaction evidence="1">
        <text>ATP + protein L-histidine = ADP + protein N-phospho-L-histidine.</text>
        <dbReference type="EC" id="2.7.13.3"/>
    </reaction>
</comment>
<reference evidence="14" key="1">
    <citation type="submission" date="2016-10" db="EMBL/GenBank/DDBJ databases">
        <authorList>
            <person name="Varghese N."/>
            <person name="Submissions S."/>
        </authorList>
    </citation>
    <scope>NUCLEOTIDE SEQUENCE [LARGE SCALE GENOMIC DNA]</scope>
    <source>
        <strain evidence="14">DSM 3384</strain>
    </source>
</reference>
<evidence type="ECO:0000256" key="2">
    <source>
        <dbReference type="ARBA" id="ARBA00012438"/>
    </source>
</evidence>
<dbReference type="Pfam" id="PF02518">
    <property type="entry name" value="HATPase_c"/>
    <property type="match status" value="1"/>
</dbReference>
<dbReference type="PROSITE" id="PS50112">
    <property type="entry name" value="PAS"/>
    <property type="match status" value="1"/>
</dbReference>
<evidence type="ECO:0000259" key="12">
    <source>
        <dbReference type="PROSITE" id="PS50112"/>
    </source>
</evidence>
<dbReference type="Proteomes" id="UP000199608">
    <property type="component" value="Unassembled WGS sequence"/>
</dbReference>
<evidence type="ECO:0000256" key="9">
    <source>
        <dbReference type="PROSITE-ProRule" id="PRU00169"/>
    </source>
</evidence>
<proteinExistence type="predicted"/>
<dbReference type="EMBL" id="FNLL01000004">
    <property type="protein sequence ID" value="SDU07763.1"/>
    <property type="molecule type" value="Genomic_DNA"/>
</dbReference>
<dbReference type="RefSeq" id="WP_092232587.1">
    <property type="nucleotide sequence ID" value="NZ_FNLL01000004.1"/>
</dbReference>
<dbReference type="Pfam" id="PF00512">
    <property type="entry name" value="HisKA"/>
    <property type="match status" value="1"/>
</dbReference>
<evidence type="ECO:0000256" key="6">
    <source>
        <dbReference type="ARBA" id="ARBA00022777"/>
    </source>
</evidence>
<evidence type="ECO:0000259" key="10">
    <source>
        <dbReference type="PROSITE" id="PS50109"/>
    </source>
</evidence>
<keyword evidence="14" id="KW-1185">Reference proteome</keyword>
<feature type="domain" description="Response regulatory" evidence="11">
    <location>
        <begin position="401"/>
        <end position="520"/>
    </location>
</feature>
<dbReference type="Gene3D" id="3.30.450.20">
    <property type="entry name" value="PAS domain"/>
    <property type="match status" value="1"/>
</dbReference>
<dbReference type="SMART" id="SM00388">
    <property type="entry name" value="HisKA"/>
    <property type="match status" value="1"/>
</dbReference>
<dbReference type="InterPro" id="IPR000014">
    <property type="entry name" value="PAS"/>
</dbReference>
<dbReference type="SUPFAM" id="SSF52172">
    <property type="entry name" value="CheY-like"/>
    <property type="match status" value="1"/>
</dbReference>
<evidence type="ECO:0000256" key="5">
    <source>
        <dbReference type="ARBA" id="ARBA00022741"/>
    </source>
</evidence>
<dbReference type="SUPFAM" id="SSF55785">
    <property type="entry name" value="PYP-like sensor domain (PAS domain)"/>
    <property type="match status" value="1"/>
</dbReference>
<dbReference type="InterPro" id="IPR003661">
    <property type="entry name" value="HisK_dim/P_dom"/>
</dbReference>
<evidence type="ECO:0000259" key="11">
    <source>
        <dbReference type="PROSITE" id="PS50110"/>
    </source>
</evidence>
<dbReference type="InterPro" id="IPR036097">
    <property type="entry name" value="HisK_dim/P_sf"/>
</dbReference>
<sequence>MTYRREDIENQLKNSGDQFIHVLDNLNSAISVVDMDTYELLFVNKTLAGYIGKRASDLMGRICWDVFFENKKTPCRYCTNGKMVDKNGQPTGLHVRDFENRYLNRVFEITDQAIQWSDGRLVKLSVATDITERKLREKEKVDALKFSFDQGKYALVGQVAGKMAHDFNNILGAIMGNAEISLLDCREEETIENLQIILEQTIRGKNLTRNLVAFAKDQEIKEEYFNIHSMINLVIHLLDKDLDDTVVVRNFNSDLPELLADPGMIEHALVNLVQNAIHAMSLVKKPELTIKTYVRSKNLFVEIIDNGCGIPDEYHEDIYSPSFTLKGSRDFTGAYRVGIKGTGYGLSNVKKYIEKHKGSICFESKTNQGTKFIISVPIIKKDLTKNEKRLVLQKKVIKGRRILLVEDEPSISKVQYKILSSEPFCHKITIAQTGEIAMDEYDNGEFDLISLDYLLPGNFNGFDIYRHIRTKDKNLPIVFVSGNFAFLESIKELLKTDKNMDYVSKPCENIVYATTINKWLQKQSS</sequence>
<evidence type="ECO:0000313" key="13">
    <source>
        <dbReference type="EMBL" id="SDU07763.1"/>
    </source>
</evidence>
<dbReference type="SUPFAM" id="SSF55874">
    <property type="entry name" value="ATPase domain of HSP90 chaperone/DNA topoisomerase II/histidine kinase"/>
    <property type="match status" value="1"/>
</dbReference>
<dbReference type="Gene3D" id="1.10.287.130">
    <property type="match status" value="1"/>
</dbReference>
<keyword evidence="7" id="KW-0067">ATP-binding</keyword>
<feature type="domain" description="Histidine kinase" evidence="10">
    <location>
        <begin position="162"/>
        <end position="380"/>
    </location>
</feature>
<dbReference type="PROSITE" id="PS50109">
    <property type="entry name" value="HIS_KIN"/>
    <property type="match status" value="1"/>
</dbReference>
<keyword evidence="5" id="KW-0547">Nucleotide-binding</keyword>
<dbReference type="GO" id="GO:0000155">
    <property type="term" value="F:phosphorelay sensor kinase activity"/>
    <property type="evidence" value="ECO:0007669"/>
    <property type="project" value="InterPro"/>
</dbReference>
<dbReference type="Gene3D" id="3.30.565.10">
    <property type="entry name" value="Histidine kinase-like ATPase, C-terminal domain"/>
    <property type="match status" value="1"/>
</dbReference>
<dbReference type="InterPro" id="IPR005467">
    <property type="entry name" value="His_kinase_dom"/>
</dbReference>
<dbReference type="SUPFAM" id="SSF47384">
    <property type="entry name" value="Homodimeric domain of signal transducing histidine kinase"/>
    <property type="match status" value="1"/>
</dbReference>
<dbReference type="EC" id="2.7.13.3" evidence="2"/>
<dbReference type="PANTHER" id="PTHR43065">
    <property type="entry name" value="SENSOR HISTIDINE KINASE"/>
    <property type="match status" value="1"/>
</dbReference>
<keyword evidence="8" id="KW-0902">Two-component regulatory system</keyword>
<organism evidence="13 14">
    <name type="scientific">Desulfobacula phenolica</name>
    <dbReference type="NCBI Taxonomy" id="90732"/>
    <lineage>
        <taxon>Bacteria</taxon>
        <taxon>Pseudomonadati</taxon>
        <taxon>Thermodesulfobacteriota</taxon>
        <taxon>Desulfobacteria</taxon>
        <taxon>Desulfobacterales</taxon>
        <taxon>Desulfobacteraceae</taxon>
        <taxon>Desulfobacula</taxon>
    </lineage>
</organism>
<dbReference type="InterPro" id="IPR004358">
    <property type="entry name" value="Sig_transdc_His_kin-like_C"/>
</dbReference>
<dbReference type="CDD" id="cd00082">
    <property type="entry name" value="HisKA"/>
    <property type="match status" value="1"/>
</dbReference>
<dbReference type="AlphaFoldDB" id="A0A1H2FK80"/>
<protein>
    <recommendedName>
        <fullName evidence="2">histidine kinase</fullName>
        <ecNumber evidence="2">2.7.13.3</ecNumber>
    </recommendedName>
</protein>
<dbReference type="GO" id="GO:0005524">
    <property type="term" value="F:ATP binding"/>
    <property type="evidence" value="ECO:0007669"/>
    <property type="project" value="UniProtKB-KW"/>
</dbReference>
<dbReference type="InterPro" id="IPR001789">
    <property type="entry name" value="Sig_transdc_resp-reg_receiver"/>
</dbReference>
<dbReference type="Pfam" id="PF00072">
    <property type="entry name" value="Response_reg"/>
    <property type="match status" value="1"/>
</dbReference>
<keyword evidence="6" id="KW-0418">Kinase</keyword>
<evidence type="ECO:0000256" key="4">
    <source>
        <dbReference type="ARBA" id="ARBA00022679"/>
    </source>
</evidence>
<dbReference type="Gene3D" id="3.40.50.2300">
    <property type="match status" value="1"/>
</dbReference>
<dbReference type="PANTHER" id="PTHR43065:SF46">
    <property type="entry name" value="C4-DICARBOXYLATE TRANSPORT SENSOR PROTEIN DCTB"/>
    <property type="match status" value="1"/>
</dbReference>
<feature type="domain" description="PAS" evidence="12">
    <location>
        <begin position="15"/>
        <end position="61"/>
    </location>
</feature>
<evidence type="ECO:0000256" key="7">
    <source>
        <dbReference type="ARBA" id="ARBA00022840"/>
    </source>
</evidence>
<accession>A0A1H2FK80</accession>
<feature type="modified residue" description="4-aspartylphosphate" evidence="9">
    <location>
        <position position="452"/>
    </location>
</feature>
<dbReference type="InterPro" id="IPR011006">
    <property type="entry name" value="CheY-like_superfamily"/>
</dbReference>
<dbReference type="InterPro" id="IPR003594">
    <property type="entry name" value="HATPase_dom"/>
</dbReference>
<dbReference type="PROSITE" id="PS50110">
    <property type="entry name" value="RESPONSE_REGULATORY"/>
    <property type="match status" value="1"/>
</dbReference>
<evidence type="ECO:0000256" key="1">
    <source>
        <dbReference type="ARBA" id="ARBA00000085"/>
    </source>
</evidence>
<gene>
    <name evidence="13" type="ORF">SAMN04487931_104206</name>
</gene>
<dbReference type="InterPro" id="IPR036890">
    <property type="entry name" value="HATPase_C_sf"/>
</dbReference>
<name>A0A1H2FK80_9BACT</name>
<dbReference type="SMART" id="SM00448">
    <property type="entry name" value="REC"/>
    <property type="match status" value="1"/>
</dbReference>
<dbReference type="SMART" id="SM00387">
    <property type="entry name" value="HATPase_c"/>
    <property type="match status" value="1"/>
</dbReference>
<evidence type="ECO:0000256" key="8">
    <source>
        <dbReference type="ARBA" id="ARBA00023012"/>
    </source>
</evidence>
<keyword evidence="4" id="KW-0808">Transferase</keyword>
<evidence type="ECO:0000313" key="14">
    <source>
        <dbReference type="Proteomes" id="UP000199608"/>
    </source>
</evidence>
<dbReference type="InterPro" id="IPR035965">
    <property type="entry name" value="PAS-like_dom_sf"/>
</dbReference>
<dbReference type="PRINTS" id="PR00344">
    <property type="entry name" value="BCTRLSENSOR"/>
</dbReference>
<keyword evidence="3 9" id="KW-0597">Phosphoprotein</keyword>